<dbReference type="InterPro" id="IPR050617">
    <property type="entry name" value="E3_ligase_FN3/SPRY"/>
</dbReference>
<dbReference type="InterPro" id="IPR003961">
    <property type="entry name" value="FN3_dom"/>
</dbReference>
<dbReference type="SMART" id="SM00060">
    <property type="entry name" value="FN3"/>
    <property type="match status" value="9"/>
</dbReference>
<feature type="domain" description="Fibronectin type-III" evidence="4">
    <location>
        <begin position="950"/>
        <end position="1045"/>
    </location>
</feature>
<feature type="region of interest" description="Disordered" evidence="2">
    <location>
        <begin position="161"/>
        <end position="180"/>
    </location>
</feature>
<evidence type="ECO:0000313" key="5">
    <source>
        <dbReference type="EMBL" id="CAH3030805.1"/>
    </source>
</evidence>
<dbReference type="CDD" id="cd00063">
    <property type="entry name" value="FN3"/>
    <property type="match status" value="8"/>
</dbReference>
<feature type="domain" description="Fibronectin type-III" evidence="4">
    <location>
        <begin position="369"/>
        <end position="463"/>
    </location>
</feature>
<evidence type="ECO:0000256" key="3">
    <source>
        <dbReference type="SAM" id="Phobius"/>
    </source>
</evidence>
<feature type="transmembrane region" description="Helical" evidence="3">
    <location>
        <begin position="1182"/>
        <end position="1207"/>
    </location>
</feature>
<dbReference type="SUPFAM" id="SSF49265">
    <property type="entry name" value="Fibronectin type III"/>
    <property type="match status" value="5"/>
</dbReference>
<evidence type="ECO:0000256" key="1">
    <source>
        <dbReference type="SAM" id="Coils"/>
    </source>
</evidence>
<evidence type="ECO:0000259" key="4">
    <source>
        <dbReference type="PROSITE" id="PS50853"/>
    </source>
</evidence>
<sequence length="1209" mass="132662">MSAELKKMPSQEVTEGSKIELRTSSGTVICLNFSEKDQVLPKIVRLVDPDTDHSVVFRSEDGVYQELDSDCASNLQELQHWYHCHHCNCGDSANEHPQLNGSDVRKGDERLEKQREKLQKKLRERKASSKDDENCNGHCHQIIQLPIHGLKQYVRVNSASMNGENKTDSSKSDTTLETKPATNDETKLLLSLFARQRQNPCSGPSSVYQDLSTHHDGPVKKAIVDLPIQMKGNSKRSSGNNLLSLLRAHNKVISTAWQTFTKQGKDMSEELKIHKAPEIDVLNCTTVKVSWSGQVNNNSHLTECNFDLQMFSKTSPYHSIYSGTDKEFTIKDLKPGTQYKFRVQAEKDDEKGEFSPEVTCDMPCSVPSTPAQPYLGNKTKTSFTIKWTTPSDNGSPITLYRLEWNKGEKGGAYTEVYCGPQRQFKLSHKLPPATPCSFRLQAVNGIGASKFSKELKCVSSAGVPSAPEPPKMDKAGVNSINLSWSKPESKGAEITEYLVEMEDDSTGYGFRVVYRGIENYCVIEKLQRNTFYKFRLLASNSQGKSKWSDTAIFGTHPEKPGPPSDLVLVGKVRTSGFTVSWDPPSDTGGSDITTHVLQADVGKGGEFKEVYRGLECEHTFSGLSPGHLYRIRAAAVSDGGTSEWCKIMKVRTLPVIPGQANPPVLSKAHKPQPNTLDLRWDPPDYDGGAAISGYVLEMENPGTKEFREIHHLMDNVCTVRGLLPGKTYSFRVKALNDAGVGKVSVVSHITTAPGPPDSPREPDTVCRSAAAINVSWESPAENGTPVTGYSLEWMEDETFVELYSGPDKSCEVRKGVSPASFYYFRVKALSAAGPSPWSAVSTCQTPPASPSVVTSIKIVQQSSSHVRLCWRHPGNNGAVITSYNIEVAGCKNISFDVVAGSEEETPAVQEYDITDLQPNTLYRIRVQAVNKIGCGPFSSTVFASTGDLPPPAPLLELATASYQSLKLRWTSRNTGSKTGVAGVTYTLQMLDKNGSFSTVFNGATTSHKVGKLQERTEYQFRIQASNEAGPGSFSDTVSFVTTAQPPNTVKTLVADASTPSSISLRWDPVQVVKRGESVEYLLQSQCGGKDQDFVQIYQGPNTKFEYNSIPASSEVRFRVCAVRMMNGGDQSPIPVKGVFSSVTSARSFTVRKKKISESSAADSDQEPEVKETIRISLTDKQWAVIFFCGFSLLAIAVVLLLPSLFGVSD</sequence>
<keyword evidence="3" id="KW-0812">Transmembrane</keyword>
<dbReference type="InterPro" id="IPR036116">
    <property type="entry name" value="FN3_sf"/>
</dbReference>
<dbReference type="Pfam" id="PF00041">
    <property type="entry name" value="fn3"/>
    <property type="match status" value="8"/>
</dbReference>
<keyword evidence="1" id="KW-0175">Coiled coil</keyword>
<dbReference type="PROSITE" id="PS50853">
    <property type="entry name" value="FN3"/>
    <property type="match status" value="8"/>
</dbReference>
<gene>
    <name evidence="5" type="ORF">PEVE_00038539</name>
</gene>
<dbReference type="Proteomes" id="UP001159427">
    <property type="component" value="Unassembled WGS sequence"/>
</dbReference>
<feature type="coiled-coil region" evidence="1">
    <location>
        <begin position="104"/>
        <end position="131"/>
    </location>
</feature>
<dbReference type="PANTHER" id="PTHR24099">
    <property type="entry name" value="E3 UBIQUITIN-PROTEIN LIGASE TRIM36-RELATED"/>
    <property type="match status" value="1"/>
</dbReference>
<dbReference type="InterPro" id="IPR013783">
    <property type="entry name" value="Ig-like_fold"/>
</dbReference>
<feature type="domain" description="Fibronectin type-III" evidence="4">
    <location>
        <begin position="758"/>
        <end position="848"/>
    </location>
</feature>
<evidence type="ECO:0000313" key="6">
    <source>
        <dbReference type="Proteomes" id="UP001159427"/>
    </source>
</evidence>
<reference evidence="5 6" key="1">
    <citation type="submission" date="2022-05" db="EMBL/GenBank/DDBJ databases">
        <authorList>
            <consortium name="Genoscope - CEA"/>
            <person name="William W."/>
        </authorList>
    </citation>
    <scope>NUCLEOTIDE SEQUENCE [LARGE SCALE GENOMIC DNA]</scope>
</reference>
<dbReference type="PANTHER" id="PTHR24099:SF11">
    <property type="entry name" value="FIBRONECTIN TYPE III DOMAIN-CONTAINING 3BA-RELATED"/>
    <property type="match status" value="1"/>
</dbReference>
<name>A0ABN8MQ25_9CNID</name>
<evidence type="ECO:0000256" key="2">
    <source>
        <dbReference type="SAM" id="MobiDB-lite"/>
    </source>
</evidence>
<keyword evidence="3" id="KW-1133">Transmembrane helix</keyword>
<dbReference type="PRINTS" id="PR00014">
    <property type="entry name" value="FNTYPEIII"/>
</dbReference>
<accession>A0ABN8MQ25</accession>
<dbReference type="Gene3D" id="2.60.40.10">
    <property type="entry name" value="Immunoglobulins"/>
    <property type="match status" value="9"/>
</dbReference>
<feature type="domain" description="Fibronectin type-III" evidence="4">
    <location>
        <begin position="273"/>
        <end position="365"/>
    </location>
</feature>
<feature type="domain" description="Fibronectin type-III" evidence="4">
    <location>
        <begin position="562"/>
        <end position="655"/>
    </location>
</feature>
<keyword evidence="3" id="KW-0472">Membrane</keyword>
<feature type="domain" description="Fibronectin type-III" evidence="4">
    <location>
        <begin position="662"/>
        <end position="754"/>
    </location>
</feature>
<feature type="compositionally biased region" description="Basic and acidic residues" evidence="2">
    <location>
        <begin position="165"/>
        <end position="180"/>
    </location>
</feature>
<feature type="domain" description="Fibronectin type-III" evidence="4">
    <location>
        <begin position="466"/>
        <end position="558"/>
    </location>
</feature>
<organism evidence="5 6">
    <name type="scientific">Porites evermanni</name>
    <dbReference type="NCBI Taxonomy" id="104178"/>
    <lineage>
        <taxon>Eukaryota</taxon>
        <taxon>Metazoa</taxon>
        <taxon>Cnidaria</taxon>
        <taxon>Anthozoa</taxon>
        <taxon>Hexacorallia</taxon>
        <taxon>Scleractinia</taxon>
        <taxon>Fungiina</taxon>
        <taxon>Poritidae</taxon>
        <taxon>Porites</taxon>
    </lineage>
</organism>
<protein>
    <recommendedName>
        <fullName evidence="4">Fibronectin type-III domain-containing protein</fullName>
    </recommendedName>
</protein>
<keyword evidence="6" id="KW-1185">Reference proteome</keyword>
<comment type="caution">
    <text evidence="5">The sequence shown here is derived from an EMBL/GenBank/DDBJ whole genome shotgun (WGS) entry which is preliminary data.</text>
</comment>
<feature type="domain" description="Fibronectin type-III" evidence="4">
    <location>
        <begin position="852"/>
        <end position="948"/>
    </location>
</feature>
<proteinExistence type="predicted"/>
<dbReference type="EMBL" id="CALNXI010000657">
    <property type="protein sequence ID" value="CAH3030805.1"/>
    <property type="molecule type" value="Genomic_DNA"/>
</dbReference>